<dbReference type="Pfam" id="PF00294">
    <property type="entry name" value="PfkB"/>
    <property type="match status" value="1"/>
</dbReference>
<organism evidence="4 5">
    <name type="scientific">Penicillium citrinum</name>
    <dbReference type="NCBI Taxonomy" id="5077"/>
    <lineage>
        <taxon>Eukaryota</taxon>
        <taxon>Fungi</taxon>
        <taxon>Dikarya</taxon>
        <taxon>Ascomycota</taxon>
        <taxon>Pezizomycotina</taxon>
        <taxon>Eurotiomycetes</taxon>
        <taxon>Eurotiomycetidae</taxon>
        <taxon>Eurotiales</taxon>
        <taxon>Aspergillaceae</taxon>
        <taxon>Penicillium</taxon>
    </lineage>
</organism>
<dbReference type="InterPro" id="IPR052562">
    <property type="entry name" value="Ketohexokinase-related"/>
</dbReference>
<keyword evidence="2 4" id="KW-0418">Kinase</keyword>
<gene>
    <name evidence="4" type="ORF">N7469_004694</name>
</gene>
<dbReference type="PANTHER" id="PTHR42774:SF3">
    <property type="entry name" value="KETOHEXOKINASE"/>
    <property type="match status" value="1"/>
</dbReference>
<dbReference type="PROSITE" id="PS00584">
    <property type="entry name" value="PFKB_KINASES_2"/>
    <property type="match status" value="1"/>
</dbReference>
<dbReference type="AlphaFoldDB" id="A0A9W9P598"/>
<dbReference type="Gene3D" id="3.40.1190.20">
    <property type="match status" value="1"/>
</dbReference>
<keyword evidence="1" id="KW-0808">Transferase</keyword>
<dbReference type="FunFam" id="3.40.1190.20:FF:000072">
    <property type="entry name" value="AT09463p"/>
    <property type="match status" value="1"/>
</dbReference>
<name>A0A9W9P598_PENCI</name>
<feature type="domain" description="Carbohydrate kinase PfkB" evidence="3">
    <location>
        <begin position="2"/>
        <end position="301"/>
    </location>
</feature>
<dbReference type="SUPFAM" id="SSF53613">
    <property type="entry name" value="Ribokinase-like"/>
    <property type="match status" value="1"/>
</dbReference>
<dbReference type="InterPro" id="IPR002173">
    <property type="entry name" value="Carboh/pur_kinase_PfkB_CS"/>
</dbReference>
<reference evidence="4" key="2">
    <citation type="journal article" date="2023" name="IMA Fungus">
        <title>Comparative genomic study of the Penicillium genus elucidates a diverse pangenome and 15 lateral gene transfer events.</title>
        <authorList>
            <person name="Petersen C."/>
            <person name="Sorensen T."/>
            <person name="Nielsen M.R."/>
            <person name="Sondergaard T.E."/>
            <person name="Sorensen J.L."/>
            <person name="Fitzpatrick D.A."/>
            <person name="Frisvad J.C."/>
            <person name="Nielsen K.L."/>
        </authorList>
    </citation>
    <scope>NUCLEOTIDE SEQUENCE</scope>
    <source>
        <strain evidence="4">IBT 23319</strain>
    </source>
</reference>
<dbReference type="OrthoDB" id="204058at2759"/>
<proteinExistence type="predicted"/>
<dbReference type="GeneID" id="81382781"/>
<dbReference type="RefSeq" id="XP_056503026.1">
    <property type="nucleotide sequence ID" value="XM_056643614.1"/>
</dbReference>
<keyword evidence="5" id="KW-1185">Reference proteome</keyword>
<dbReference type="InterPro" id="IPR011611">
    <property type="entry name" value="PfkB_dom"/>
</dbReference>
<dbReference type="PANTHER" id="PTHR42774">
    <property type="entry name" value="PHOSPHOTRANSFERASE SYSTEM TRANSPORT PROTEIN"/>
    <property type="match status" value="1"/>
</dbReference>
<accession>A0A9W9P598</accession>
<dbReference type="Proteomes" id="UP001147733">
    <property type="component" value="Unassembled WGS sequence"/>
</dbReference>
<sequence length="312" mass="34338">MSIVAIGALYVDTILTTPYCPEEDEKLRASQISKRRGGNCPNTLEVLHQLANTYSQDLTMNLVTILPARSSVASQQIISELEPHISVGNSFYREGFDEPASSYIIKSQSTGSRTIVNYNELPDMTVAELTHVINELAPDATWFHFEGRIPKVILPCIEHLRRNYPSVRISVEVERPGRTGLEDLARAANVVFYSKSWAIDKGYSSIESCLREQYTQTPNASLLLCTWGQDGAGALEPATGKFVHIAAYTREGFKVIDPIGAGDTFVAGILYAMNCKEAEWDVSQKLSFANRVAGIKVSQEGFSGLGRALNPE</sequence>
<evidence type="ECO:0000313" key="5">
    <source>
        <dbReference type="Proteomes" id="UP001147733"/>
    </source>
</evidence>
<reference evidence="4" key="1">
    <citation type="submission" date="2022-11" db="EMBL/GenBank/DDBJ databases">
        <authorList>
            <person name="Petersen C."/>
        </authorList>
    </citation>
    <scope>NUCLEOTIDE SEQUENCE</scope>
    <source>
        <strain evidence="4">IBT 23319</strain>
    </source>
</reference>
<protein>
    <submittedName>
        <fullName evidence="4">PfkB family kinase</fullName>
    </submittedName>
</protein>
<dbReference type="GO" id="GO:0016301">
    <property type="term" value="F:kinase activity"/>
    <property type="evidence" value="ECO:0007669"/>
    <property type="project" value="UniProtKB-KW"/>
</dbReference>
<dbReference type="InterPro" id="IPR029056">
    <property type="entry name" value="Ribokinase-like"/>
</dbReference>
<evidence type="ECO:0000313" key="4">
    <source>
        <dbReference type="EMBL" id="KAJ5235526.1"/>
    </source>
</evidence>
<comment type="caution">
    <text evidence="4">The sequence shown here is derived from an EMBL/GenBank/DDBJ whole genome shotgun (WGS) entry which is preliminary data.</text>
</comment>
<evidence type="ECO:0000259" key="3">
    <source>
        <dbReference type="Pfam" id="PF00294"/>
    </source>
</evidence>
<evidence type="ECO:0000256" key="2">
    <source>
        <dbReference type="ARBA" id="ARBA00022777"/>
    </source>
</evidence>
<dbReference type="EMBL" id="JAPQKT010000003">
    <property type="protein sequence ID" value="KAJ5235526.1"/>
    <property type="molecule type" value="Genomic_DNA"/>
</dbReference>
<evidence type="ECO:0000256" key="1">
    <source>
        <dbReference type="ARBA" id="ARBA00022679"/>
    </source>
</evidence>